<name>A0ABS9KG03_9BACT</name>
<dbReference type="Pfam" id="PF01253">
    <property type="entry name" value="SUI1"/>
    <property type="match status" value="1"/>
</dbReference>
<dbReference type="PROSITE" id="PS50296">
    <property type="entry name" value="SUI1"/>
    <property type="match status" value="1"/>
</dbReference>
<dbReference type="GO" id="GO:0003743">
    <property type="term" value="F:translation initiation factor activity"/>
    <property type="evidence" value="ECO:0007669"/>
    <property type="project" value="UniProtKB-KW"/>
</dbReference>
<dbReference type="Gene3D" id="3.30.780.10">
    <property type="entry name" value="SUI1-like domain"/>
    <property type="match status" value="1"/>
</dbReference>
<dbReference type="EMBL" id="JAKLWS010000021">
    <property type="protein sequence ID" value="MCG2589773.1"/>
    <property type="molecule type" value="Genomic_DNA"/>
</dbReference>
<evidence type="ECO:0000313" key="3">
    <source>
        <dbReference type="Proteomes" id="UP001165366"/>
    </source>
</evidence>
<dbReference type="SUPFAM" id="SSF55159">
    <property type="entry name" value="eIF1-like"/>
    <property type="match status" value="1"/>
</dbReference>
<dbReference type="Proteomes" id="UP001165366">
    <property type="component" value="Unassembled WGS sequence"/>
</dbReference>
<gene>
    <name evidence="2" type="ORF">L6773_14425</name>
</gene>
<sequence>MVLKIHEERNPRTGNQMTVISNIKHNPQVIEKLAKKLKSSCGAGGHIEGKTITIQGSHTKKVEKILKKEGFDTDVK</sequence>
<keyword evidence="2" id="KW-0396">Initiation factor</keyword>
<keyword evidence="2" id="KW-0648">Protein biosynthesis</keyword>
<reference evidence="2" key="1">
    <citation type="submission" date="2022-01" db="EMBL/GenBank/DDBJ databases">
        <authorList>
            <person name="Wang Y."/>
        </authorList>
    </citation>
    <scope>NUCLEOTIDE SEQUENCE</scope>
    <source>
        <strain evidence="2">WB101</strain>
    </source>
</reference>
<organism evidence="2 3">
    <name type="scientific">Rhodohalobacter sulfatireducens</name>
    <dbReference type="NCBI Taxonomy" id="2911366"/>
    <lineage>
        <taxon>Bacteria</taxon>
        <taxon>Pseudomonadati</taxon>
        <taxon>Balneolota</taxon>
        <taxon>Balneolia</taxon>
        <taxon>Balneolales</taxon>
        <taxon>Balneolaceae</taxon>
        <taxon>Rhodohalobacter</taxon>
    </lineage>
</organism>
<feature type="domain" description="SUI1" evidence="1">
    <location>
        <begin position="12"/>
        <end position="70"/>
    </location>
</feature>
<accession>A0ABS9KG03</accession>
<evidence type="ECO:0000313" key="2">
    <source>
        <dbReference type="EMBL" id="MCG2589773.1"/>
    </source>
</evidence>
<dbReference type="RefSeq" id="WP_237855132.1">
    <property type="nucleotide sequence ID" value="NZ_JAKLWS010000021.1"/>
</dbReference>
<reference evidence="2" key="2">
    <citation type="submission" date="2024-05" db="EMBL/GenBank/DDBJ databases">
        <title>Rhodohalobacter halophilus gen. nov., sp. nov., a moderately halophilic member of the family Balneolaceae.</title>
        <authorList>
            <person name="Xia J."/>
        </authorList>
    </citation>
    <scope>NUCLEOTIDE SEQUENCE</scope>
    <source>
        <strain evidence="2">WB101</strain>
    </source>
</reference>
<dbReference type="InterPro" id="IPR001950">
    <property type="entry name" value="SUI1"/>
</dbReference>
<keyword evidence="3" id="KW-1185">Reference proteome</keyword>
<evidence type="ECO:0000259" key="1">
    <source>
        <dbReference type="PROSITE" id="PS50296"/>
    </source>
</evidence>
<proteinExistence type="predicted"/>
<comment type="caution">
    <text evidence="2">The sequence shown here is derived from an EMBL/GenBank/DDBJ whole genome shotgun (WGS) entry which is preliminary data.</text>
</comment>
<protein>
    <submittedName>
        <fullName evidence="2">Translation initiation factor</fullName>
    </submittedName>
</protein>
<dbReference type="InterPro" id="IPR036877">
    <property type="entry name" value="SUI1_dom_sf"/>
</dbReference>